<comment type="caution">
    <text evidence="1">The sequence shown here is derived from an EMBL/GenBank/DDBJ whole genome shotgun (WGS) entry which is preliminary data.</text>
</comment>
<protein>
    <submittedName>
        <fullName evidence="1">Uncharacterized protein DUF4856</fullName>
    </submittedName>
</protein>
<dbReference type="Pfam" id="PF16148">
    <property type="entry name" value="DUF4856"/>
    <property type="match status" value="1"/>
</dbReference>
<reference evidence="1 2" key="1">
    <citation type="submission" date="2018-04" db="EMBL/GenBank/DDBJ databases">
        <title>Genomic Encyclopedia of Archaeal and Bacterial Type Strains, Phase II (KMG-II): from individual species to whole genera.</title>
        <authorList>
            <person name="Goeker M."/>
        </authorList>
    </citation>
    <scope>NUCLEOTIDE SEQUENCE [LARGE SCALE GENOMIC DNA]</scope>
    <source>
        <strain evidence="1 2">DSM 25731</strain>
    </source>
</reference>
<keyword evidence="2" id="KW-1185">Reference proteome</keyword>
<gene>
    <name evidence="1" type="ORF">C8N46_102162</name>
</gene>
<evidence type="ECO:0000313" key="1">
    <source>
        <dbReference type="EMBL" id="PTX62762.1"/>
    </source>
</evidence>
<sequence>MKKIILGVIAVTSFMYTSCSSDDGNAPLDMNQVIAPATYEFSRNGATTVDYNGQTTRIQMGEELISALLDPTQSEAAIDGMFAHVEGENNFSNADLNASNKSIRSKTAASTDYFSANTTDANAIRADFDGWIANQVAMVYPSWNNTATAGNAGNLQELGGGAVRYVNGKGLEYNQAVNKSLIGALMVDQMLNNYLSTSVLDAGNNRADNDADILAEAKNYTNMEHKWDEAFGYLYGTDNATSPLLNEDSFLNKYLSRVENDTDFQGIASEIYEAFKLGRAAIVAKNYEVRDQQAEIIREKISEIIGIRAVYYLQQAKNFLATDKAAAFHDLSEGYGFIYSLQFTRKPGTNAPYFTKTEVDAFIAQLMEGNGFWDVTTETLDAISDEISAEFNFTTAQAGS</sequence>
<accession>A0A2T6C363</accession>
<name>A0A2T6C363_9FLAO</name>
<organism evidence="1 2">
    <name type="scientific">Kordia periserrulae</name>
    <dbReference type="NCBI Taxonomy" id="701523"/>
    <lineage>
        <taxon>Bacteria</taxon>
        <taxon>Pseudomonadati</taxon>
        <taxon>Bacteroidota</taxon>
        <taxon>Flavobacteriia</taxon>
        <taxon>Flavobacteriales</taxon>
        <taxon>Flavobacteriaceae</taxon>
        <taxon>Kordia</taxon>
    </lineage>
</organism>
<dbReference type="AlphaFoldDB" id="A0A2T6C363"/>
<evidence type="ECO:0000313" key="2">
    <source>
        <dbReference type="Proteomes" id="UP000244090"/>
    </source>
</evidence>
<dbReference type="EMBL" id="QBKT01000002">
    <property type="protein sequence ID" value="PTX62762.1"/>
    <property type="molecule type" value="Genomic_DNA"/>
</dbReference>
<dbReference type="Proteomes" id="UP000244090">
    <property type="component" value="Unassembled WGS sequence"/>
</dbReference>
<dbReference type="InterPro" id="IPR032331">
    <property type="entry name" value="DUF4856"/>
</dbReference>
<proteinExistence type="predicted"/>
<dbReference type="RefSeq" id="WP_108113745.1">
    <property type="nucleotide sequence ID" value="NZ_QBKT01000002.1"/>
</dbReference>
<dbReference type="OrthoDB" id="5498726at2"/>